<feature type="transmembrane region" description="Helical" evidence="7">
    <location>
        <begin position="430"/>
        <end position="450"/>
    </location>
</feature>
<feature type="compositionally biased region" description="Basic and acidic residues" evidence="6">
    <location>
        <begin position="236"/>
        <end position="245"/>
    </location>
</feature>
<dbReference type="PANTHER" id="PTHR11558:SF11">
    <property type="entry name" value="SPERMIDINE SYNTHASE"/>
    <property type="match status" value="1"/>
</dbReference>
<feature type="transmembrane region" description="Helical" evidence="7">
    <location>
        <begin position="289"/>
        <end position="310"/>
    </location>
</feature>
<keyword evidence="4 5" id="KW-0620">Polyamine biosynthesis</keyword>
<feature type="region of interest" description="Disordered" evidence="6">
    <location>
        <begin position="226"/>
        <end position="250"/>
    </location>
</feature>
<dbReference type="GO" id="GO:0008295">
    <property type="term" value="P:spermidine biosynthetic process"/>
    <property type="evidence" value="ECO:0007669"/>
    <property type="project" value="UniProtKB-KW"/>
</dbReference>
<keyword evidence="3" id="KW-0745">Spermidine biosynthesis</keyword>
<feature type="transmembrane region" description="Helical" evidence="7">
    <location>
        <begin position="21"/>
        <end position="43"/>
    </location>
</feature>
<evidence type="ECO:0000256" key="6">
    <source>
        <dbReference type="SAM" id="MobiDB-lite"/>
    </source>
</evidence>
<feature type="transmembrane region" description="Helical" evidence="7">
    <location>
        <begin position="260"/>
        <end position="277"/>
    </location>
</feature>
<evidence type="ECO:0000259" key="8">
    <source>
        <dbReference type="PROSITE" id="PS51006"/>
    </source>
</evidence>
<dbReference type="Gene3D" id="1.20.1250.20">
    <property type="entry name" value="MFS general substrate transporter like domains"/>
    <property type="match status" value="1"/>
</dbReference>
<accession>A0A6N7PXQ1</accession>
<dbReference type="GO" id="GO:0005829">
    <property type="term" value="C:cytosol"/>
    <property type="evidence" value="ECO:0007669"/>
    <property type="project" value="TreeGrafter"/>
</dbReference>
<organism evidence="9 10">
    <name type="scientific">Polyangium spumosum</name>
    <dbReference type="NCBI Taxonomy" id="889282"/>
    <lineage>
        <taxon>Bacteria</taxon>
        <taxon>Pseudomonadati</taxon>
        <taxon>Myxococcota</taxon>
        <taxon>Polyangia</taxon>
        <taxon>Polyangiales</taxon>
        <taxon>Polyangiaceae</taxon>
        <taxon>Polyangium</taxon>
    </lineage>
</organism>
<dbReference type="InterPro" id="IPR036259">
    <property type="entry name" value="MFS_trans_sf"/>
</dbReference>
<dbReference type="Pfam" id="PF01564">
    <property type="entry name" value="Spermine_synth"/>
    <property type="match status" value="1"/>
</dbReference>
<feature type="transmembrane region" description="Helical" evidence="7">
    <location>
        <begin position="203"/>
        <end position="221"/>
    </location>
</feature>
<proteinExistence type="inferred from homology"/>
<dbReference type="EMBL" id="WJIE01000007">
    <property type="protein sequence ID" value="MRG95015.1"/>
    <property type="molecule type" value="Genomic_DNA"/>
</dbReference>
<evidence type="ECO:0000256" key="3">
    <source>
        <dbReference type="ARBA" id="ARBA00023066"/>
    </source>
</evidence>
<dbReference type="PANTHER" id="PTHR11558">
    <property type="entry name" value="SPERMIDINE/SPERMINE SYNTHASE"/>
    <property type="match status" value="1"/>
</dbReference>
<dbReference type="InterPro" id="IPR030374">
    <property type="entry name" value="PABS"/>
</dbReference>
<dbReference type="GO" id="GO:0004766">
    <property type="term" value="F:spermidine synthase activity"/>
    <property type="evidence" value="ECO:0007669"/>
    <property type="project" value="TreeGrafter"/>
</dbReference>
<keyword evidence="7" id="KW-0472">Membrane</keyword>
<keyword evidence="10" id="KW-1185">Reference proteome</keyword>
<name>A0A6N7PXQ1_9BACT</name>
<dbReference type="SUPFAM" id="SSF103473">
    <property type="entry name" value="MFS general substrate transporter"/>
    <property type="match status" value="1"/>
</dbReference>
<evidence type="ECO:0000256" key="1">
    <source>
        <dbReference type="ARBA" id="ARBA00007867"/>
    </source>
</evidence>
<feature type="transmembrane region" description="Helical" evidence="7">
    <location>
        <begin position="87"/>
        <end position="108"/>
    </location>
</feature>
<feature type="transmembrane region" description="Helical" evidence="7">
    <location>
        <begin position="173"/>
        <end position="197"/>
    </location>
</feature>
<evidence type="ECO:0000256" key="2">
    <source>
        <dbReference type="ARBA" id="ARBA00022679"/>
    </source>
</evidence>
<evidence type="ECO:0000313" key="10">
    <source>
        <dbReference type="Proteomes" id="UP000440224"/>
    </source>
</evidence>
<feature type="transmembrane region" description="Helical" evidence="7">
    <location>
        <begin position="128"/>
        <end position="152"/>
    </location>
</feature>
<comment type="similarity">
    <text evidence="1">Belongs to the spermidine/spermine synthase family.</text>
</comment>
<feature type="transmembrane region" description="Helical" evidence="7">
    <location>
        <begin position="401"/>
        <end position="424"/>
    </location>
</feature>
<gene>
    <name evidence="9" type="ORF">GF068_24290</name>
</gene>
<evidence type="ECO:0000256" key="5">
    <source>
        <dbReference type="PROSITE-ProRule" id="PRU00354"/>
    </source>
</evidence>
<evidence type="ECO:0000256" key="7">
    <source>
        <dbReference type="SAM" id="Phobius"/>
    </source>
</evidence>
<dbReference type="NCBIfam" id="NF037959">
    <property type="entry name" value="MFS_SpdSyn"/>
    <property type="match status" value="2"/>
</dbReference>
<comment type="caution">
    <text evidence="9">The sequence shown here is derived from an EMBL/GenBank/DDBJ whole genome shotgun (WGS) entry which is preliminary data.</text>
</comment>
<dbReference type="AlphaFoldDB" id="A0A6N7PXQ1"/>
<dbReference type="Gene3D" id="3.40.50.150">
    <property type="entry name" value="Vaccinia Virus protein VP39"/>
    <property type="match status" value="1"/>
</dbReference>
<reference evidence="9 10" key="1">
    <citation type="submission" date="2019-10" db="EMBL/GenBank/DDBJ databases">
        <title>A soil myxobacterium in the family Polyangiaceae.</title>
        <authorList>
            <person name="Li Y."/>
            <person name="Wang J."/>
        </authorList>
    </citation>
    <scope>NUCLEOTIDE SEQUENCE [LARGE SCALE GENOMIC DNA]</scope>
    <source>
        <strain evidence="9 10">DSM 14734</strain>
    </source>
</reference>
<feature type="transmembrane region" description="Helical" evidence="7">
    <location>
        <begin position="49"/>
        <end position="75"/>
    </location>
</feature>
<evidence type="ECO:0000313" key="9">
    <source>
        <dbReference type="EMBL" id="MRG95015.1"/>
    </source>
</evidence>
<keyword evidence="7" id="KW-0812">Transmembrane</keyword>
<dbReference type="OrthoDB" id="8171135at2"/>
<comment type="caution">
    <text evidence="5">Lacks conserved residue(s) required for the propagation of feature annotation.</text>
</comment>
<sequence length="809" mass="85474">MRFSRRALPAPSTIVRGVRPRFSLVVTLFLVSGSTGLLYEVAFGKLLGYVFGATAYAVSTVLAAFMAGLALGAHLGGKRASRIERPLVAYGVLEIVVGLVVAASPAALEALTAAYVHVAQRAPGSLAILTAARGALTALVVIVPTVAMGATLPILSRVVAGEVGAESRRRLSFLYAINTAGGAMGALTSAYLVLPALGVRGTIWAAALANVTIGVTAIVVGRRGPAAAQSETNETNEAKAERTKEPAPAAEHGAYREGTALVFAFASGFIVFAAEVVETHLLALLIGNSAYAFGLMLAVFLVCLAIGAARSPALAEKRGDRALALGLGAAAISLAVTMPLWAELPRLFLFAGKHVHSWAGREIVRALAALLILVVPTVFLGTTFPLLLHRVASMRDVGARVGRLTVVNTVGTIFGSIVTGYFILPALGSQGTLIGVVVALAMASVLASRVAGGEKGSPASRFALPAAAIVVVVVLPRWDMARMTNGANVYFSAGPPPDRIEMVREDVHGGVTTVARRGEVLTLYTNGKFQGDDGPEMAAQRRFAHFPSMFLRGTEKRVLVIGLGTGTTLGTIAGYPWERIEVAEISPAIVDASRKYFSGPARGALDDPRTVLALEDGRNHLLVSPGGYDLVTMELTSVWFAGAASLYSREFYELVRSRLAEGGILQQWVQLHHIRRRELAAIVRTLREVFPHVALFVGGSQGILVASERPLVASRAELDRLAKLPAIQETLGGATLPGLLDELVASGEDLDRFVAETEGEPIVSTDDNLFLEYATPKGNVLDYWQSLRETQALLDRYRTKDPAARHLGP</sequence>
<dbReference type="InterPro" id="IPR001045">
    <property type="entry name" value="Spermi_synthase"/>
</dbReference>
<dbReference type="InterPro" id="IPR029063">
    <property type="entry name" value="SAM-dependent_MTases_sf"/>
</dbReference>
<feature type="transmembrane region" description="Helical" evidence="7">
    <location>
        <begin position="462"/>
        <end position="478"/>
    </location>
</feature>
<keyword evidence="7" id="KW-1133">Transmembrane helix</keyword>
<evidence type="ECO:0000256" key="4">
    <source>
        <dbReference type="ARBA" id="ARBA00023115"/>
    </source>
</evidence>
<protein>
    <submittedName>
        <fullName evidence="9">Spermidine synthase</fullName>
    </submittedName>
</protein>
<dbReference type="PROSITE" id="PS51006">
    <property type="entry name" value="PABS_2"/>
    <property type="match status" value="1"/>
</dbReference>
<feature type="transmembrane region" description="Helical" evidence="7">
    <location>
        <begin position="362"/>
        <end position="389"/>
    </location>
</feature>
<dbReference type="SUPFAM" id="SSF53335">
    <property type="entry name" value="S-adenosyl-L-methionine-dependent methyltransferases"/>
    <property type="match status" value="1"/>
</dbReference>
<keyword evidence="2 5" id="KW-0808">Transferase</keyword>
<dbReference type="Proteomes" id="UP000440224">
    <property type="component" value="Unassembled WGS sequence"/>
</dbReference>
<feature type="domain" description="PABS" evidence="8">
    <location>
        <begin position="476"/>
        <end position="715"/>
    </location>
</feature>
<feature type="transmembrane region" description="Helical" evidence="7">
    <location>
        <begin position="322"/>
        <end position="342"/>
    </location>
</feature>